<dbReference type="GeneTree" id="ENSGT00390000016400"/>
<evidence type="ECO:0008006" key="4">
    <source>
        <dbReference type="Google" id="ProtNLM"/>
    </source>
</evidence>
<feature type="compositionally biased region" description="Polar residues" evidence="1">
    <location>
        <begin position="234"/>
        <end position="245"/>
    </location>
</feature>
<reference evidence="2" key="2">
    <citation type="submission" date="2025-09" db="UniProtKB">
        <authorList>
            <consortium name="Ensembl"/>
        </authorList>
    </citation>
    <scope>IDENTIFICATION</scope>
    <source>
        <strain evidence="2">Glennie</strain>
    </source>
</reference>
<evidence type="ECO:0000313" key="2">
    <source>
        <dbReference type="Ensembl" id="ENSOANP00000013387.2"/>
    </source>
</evidence>
<dbReference type="STRING" id="9258.ENSOANP00000013387"/>
<name>F6VUR2_ORNAN</name>
<evidence type="ECO:0000313" key="3">
    <source>
        <dbReference type="Proteomes" id="UP000002279"/>
    </source>
</evidence>
<organism evidence="2 3">
    <name type="scientific">Ornithorhynchus anatinus</name>
    <name type="common">Duckbill platypus</name>
    <dbReference type="NCBI Taxonomy" id="9258"/>
    <lineage>
        <taxon>Eukaryota</taxon>
        <taxon>Metazoa</taxon>
        <taxon>Chordata</taxon>
        <taxon>Craniata</taxon>
        <taxon>Vertebrata</taxon>
        <taxon>Euteleostomi</taxon>
        <taxon>Mammalia</taxon>
        <taxon>Monotremata</taxon>
        <taxon>Ornithorhynchidae</taxon>
        <taxon>Ornithorhynchus</taxon>
    </lineage>
</organism>
<dbReference type="Bgee" id="ENSOANG00000008424">
    <property type="expression patterns" value="Expressed in ovary and 8 other cell types or tissues"/>
</dbReference>
<keyword evidence="3" id="KW-1185">Reference proteome</keyword>
<proteinExistence type="predicted"/>
<dbReference type="HOGENOM" id="CLU_039900_0_0_1"/>
<dbReference type="OMA" id="MKNKPGQ"/>
<dbReference type="AlphaFoldDB" id="F6VUR2"/>
<accession>F6VUR2</accession>
<dbReference type="eggNOG" id="ENOG502QQHZ">
    <property type="taxonomic scope" value="Eukaryota"/>
</dbReference>
<feature type="region of interest" description="Disordered" evidence="1">
    <location>
        <begin position="181"/>
        <end position="228"/>
    </location>
</feature>
<sequence>MVNYEKKVPNKEFCGKFAVLVDLHILPQGSNKDTSWFSDHEKEEICVLLKETIDARVKAYLDGRKKHSLSKPPEFTRSNPLSLKGYGFQITAYFLKRGVHLRCIVGKQNRELCVFPDRFVVCVNQLESNSSLLASKSKTLSDQEFVTGMEQTVKNHAFIYFTVLKILFCFRVKRTETKNCTISKPQTNKNPMNTYLASPGLESEANCRSTGQPKNGINTAESNLELPDKDLENVNQTQPEGASRQQKPHSGEQLKTRLLSRNPPCSCESASPSPKQSQKPTQTPCKRKRRGSEGNLDHRKKASFGKDQLVSGREAVKENNTESYMPNLAKVMSDGELQALGKLPLRHLFVKNNQEQTHQSSPASDPEKLAIMPKFTPLEMDCCPSEQLIQKGKKKPKRGPEN</sequence>
<dbReference type="Pfam" id="PF15744">
    <property type="entry name" value="UPF0492"/>
    <property type="match status" value="1"/>
</dbReference>
<protein>
    <recommendedName>
        <fullName evidence="4">SLX4 interacting protein</fullName>
    </recommendedName>
</protein>
<dbReference type="FunCoup" id="F6VUR2">
    <property type="interactions" value="928"/>
</dbReference>
<evidence type="ECO:0000256" key="1">
    <source>
        <dbReference type="SAM" id="MobiDB-lite"/>
    </source>
</evidence>
<dbReference type="PANTHER" id="PTHR28557">
    <property type="entry name" value="PROTEIN SLX4IP"/>
    <property type="match status" value="1"/>
</dbReference>
<reference evidence="2" key="1">
    <citation type="submission" date="2025-08" db="UniProtKB">
        <authorList>
            <consortium name="Ensembl"/>
        </authorList>
    </citation>
    <scope>IDENTIFICATION</scope>
    <source>
        <strain evidence="2">Glennie</strain>
    </source>
</reference>
<dbReference type="InParanoid" id="F6VUR2"/>
<feature type="compositionally biased region" description="Low complexity" evidence="1">
    <location>
        <begin position="263"/>
        <end position="284"/>
    </location>
</feature>
<dbReference type="PANTHER" id="PTHR28557:SF1">
    <property type="entry name" value="PROTEIN SLX4IP"/>
    <property type="match status" value="1"/>
</dbReference>
<feature type="compositionally biased region" description="Polar residues" evidence="1">
    <location>
        <begin position="181"/>
        <end position="196"/>
    </location>
</feature>
<dbReference type="Ensembl" id="ENSOANT00000013390.2">
    <property type="protein sequence ID" value="ENSOANP00000013387.2"/>
    <property type="gene ID" value="ENSOANG00000008424.2"/>
</dbReference>
<feature type="region of interest" description="Disordered" evidence="1">
    <location>
        <begin position="258"/>
        <end position="318"/>
    </location>
</feature>
<dbReference type="Proteomes" id="UP000002279">
    <property type="component" value="Unplaced"/>
</dbReference>
<dbReference type="InterPro" id="IPR031479">
    <property type="entry name" value="SLX4IP"/>
</dbReference>
<feature type="compositionally biased region" description="Polar residues" evidence="1">
    <location>
        <begin position="206"/>
        <end position="222"/>
    </location>
</feature>
<feature type="region of interest" description="Disordered" evidence="1">
    <location>
        <begin position="234"/>
        <end position="253"/>
    </location>
</feature>